<name>A0A369WEE9_9GAMM</name>
<dbReference type="Proteomes" id="UP000253769">
    <property type="component" value="Unassembled WGS sequence"/>
</dbReference>
<organism evidence="2 3">
    <name type="scientific">Motiliproteus coralliicola</name>
    <dbReference type="NCBI Taxonomy" id="2283196"/>
    <lineage>
        <taxon>Bacteria</taxon>
        <taxon>Pseudomonadati</taxon>
        <taxon>Pseudomonadota</taxon>
        <taxon>Gammaproteobacteria</taxon>
        <taxon>Oceanospirillales</taxon>
        <taxon>Oceanospirillaceae</taxon>
        <taxon>Motiliproteus</taxon>
    </lineage>
</organism>
<comment type="caution">
    <text evidence="2">The sequence shown here is derived from an EMBL/GenBank/DDBJ whole genome shotgun (WGS) entry which is preliminary data.</text>
</comment>
<gene>
    <name evidence="2" type="ORF">DV711_11605</name>
</gene>
<sequence length="91" mass="10047">MKGLDFAKTTLVGTMAVCLLGQNLMKIAVFGSLGFNPLPWLPVVLAMMVTGFVGTWLGALLLGRLYEHRFRLLLKWAMKLIAVTLLVETLI</sequence>
<keyword evidence="1" id="KW-0472">Membrane</keyword>
<keyword evidence="1" id="KW-1133">Transmembrane helix</keyword>
<keyword evidence="3" id="KW-1185">Reference proteome</keyword>
<dbReference type="AlphaFoldDB" id="A0A369WEE9"/>
<reference evidence="2 3" key="1">
    <citation type="submission" date="2018-07" db="EMBL/GenBank/DDBJ databases">
        <title>Motiliproteus coralliicola sp. nov., a bacterium isolated from Coral.</title>
        <authorList>
            <person name="Wang G."/>
        </authorList>
    </citation>
    <scope>NUCLEOTIDE SEQUENCE [LARGE SCALE GENOMIC DNA]</scope>
    <source>
        <strain evidence="2 3">C34</strain>
    </source>
</reference>
<evidence type="ECO:0000313" key="3">
    <source>
        <dbReference type="Proteomes" id="UP000253769"/>
    </source>
</evidence>
<evidence type="ECO:0000313" key="2">
    <source>
        <dbReference type="EMBL" id="RDE19529.1"/>
    </source>
</evidence>
<keyword evidence="1" id="KW-0812">Transmembrane</keyword>
<evidence type="ECO:0008006" key="4">
    <source>
        <dbReference type="Google" id="ProtNLM"/>
    </source>
</evidence>
<proteinExistence type="predicted"/>
<evidence type="ECO:0000256" key="1">
    <source>
        <dbReference type="SAM" id="Phobius"/>
    </source>
</evidence>
<feature type="transmembrane region" description="Helical" evidence="1">
    <location>
        <begin position="40"/>
        <end position="62"/>
    </location>
</feature>
<dbReference type="EMBL" id="QQOH01000003">
    <property type="protein sequence ID" value="RDE19529.1"/>
    <property type="molecule type" value="Genomic_DNA"/>
</dbReference>
<feature type="transmembrane region" description="Helical" evidence="1">
    <location>
        <begin position="12"/>
        <end position="34"/>
    </location>
</feature>
<accession>A0A369WEE9</accession>
<protein>
    <recommendedName>
        <fullName evidence="4">Membrane transporter protein</fullName>
    </recommendedName>
</protein>